<feature type="compositionally biased region" description="Polar residues" evidence="2">
    <location>
        <begin position="321"/>
        <end position="330"/>
    </location>
</feature>
<dbReference type="AlphaFoldDB" id="A0AAD4BKV1"/>
<feature type="compositionally biased region" description="Polar residues" evidence="2">
    <location>
        <begin position="709"/>
        <end position="731"/>
    </location>
</feature>
<name>A0AAD4BKV1_BOLED</name>
<organism evidence="3 4">
    <name type="scientific">Boletus edulis BED1</name>
    <dbReference type="NCBI Taxonomy" id="1328754"/>
    <lineage>
        <taxon>Eukaryota</taxon>
        <taxon>Fungi</taxon>
        <taxon>Dikarya</taxon>
        <taxon>Basidiomycota</taxon>
        <taxon>Agaricomycotina</taxon>
        <taxon>Agaricomycetes</taxon>
        <taxon>Agaricomycetidae</taxon>
        <taxon>Boletales</taxon>
        <taxon>Boletineae</taxon>
        <taxon>Boletaceae</taxon>
        <taxon>Boletoideae</taxon>
        <taxon>Boletus</taxon>
    </lineage>
</organism>
<evidence type="ECO:0000313" key="4">
    <source>
        <dbReference type="Proteomes" id="UP001194468"/>
    </source>
</evidence>
<sequence>MSQPWPVQLDSTSDPDRASLSPRTDLLSPSPEFDDVDPRRIPRGPGVKFRRERERAHSTASPRDLMDMLVNEEYESKQTRKVLYTAFDRLEHETRRAEGAEARIEETIQRARAINEARISAEQRTVRAQEELKLYKLQLDNAQKEILRAQEVLKAIEAQRDEAEAAAVSARSRARRLNEERMIELAREEGRRLGFEEGVRRGRRMDYRAYATGIDDRREQVREVAADMVDRLLEAPDEPEQIEVLQGPTPIPPPSVPRTPPEVHRIETPINSSLENHRHSFPRRARFFGYRQQGEPEAQSSRPRLVSQPWGGPPTDPPFSRPTSVRNSSPHRSEIHVLPDNYIPTADANHHISLPPPHELHRIPSPSSSQQTLGQAPERGKGRDYMYDNYPPPRRGSPDDSLASGKQSTASTISQLDIVGLPPSARHRDRSHGGLSVIHEDASNRSDRMSDYSQTVASTPQAGRDAFAGMRSSESLQRDRKAKQRFADELRYSDPSQAEQWRQQSDSRSQQPREGPSTRHLPSHVTVPTPLSPPRVQQQPDARLRRSTSERQGRPKTRSGPRDQRRPLSSDSSVPEINVEPPSRSPSDAPSRGLGNPPPNGLLSPDHAHRPLPVPAPSGTSGRSSPVYAIPSNGQVPPGFVPSRSPTVNGPSHGPVIPQNTGGGAPPQHHAGLYRSSSERSETGRSTPIAFYAASPVPAGVTYPAPPISRSTTYHAHPYSQSAGSNLSVTSEGRRRRDSLGATAGMTPASRTRPIQTTGSADSGGHDSRMSRRQSNASLGSQRSRPPYSRYDPTEYHDIAYLASNDSVDSVTSANTAANGGGPVRIHGSPAYMYSTLRTNE</sequence>
<feature type="region of interest" description="Disordered" evidence="2">
    <location>
        <begin position="1"/>
        <end position="64"/>
    </location>
</feature>
<comment type="caution">
    <text evidence="3">The sequence shown here is derived from an EMBL/GenBank/DDBJ whole genome shotgun (WGS) entry which is preliminary data.</text>
</comment>
<accession>A0AAD4BKV1</accession>
<gene>
    <name evidence="3" type="ORF">L210DRAFT_3507270</name>
</gene>
<feature type="compositionally biased region" description="Low complexity" evidence="2">
    <location>
        <begin position="500"/>
        <end position="513"/>
    </location>
</feature>
<feature type="coiled-coil region" evidence="1">
    <location>
        <begin position="90"/>
        <end position="180"/>
    </location>
</feature>
<protein>
    <submittedName>
        <fullName evidence="3">Uncharacterized protein</fullName>
    </submittedName>
</protein>
<feature type="compositionally biased region" description="Polar residues" evidence="2">
    <location>
        <begin position="773"/>
        <end position="784"/>
    </location>
</feature>
<feature type="compositionally biased region" description="Basic and acidic residues" evidence="2">
    <location>
        <begin position="542"/>
        <end position="553"/>
    </location>
</feature>
<keyword evidence="1" id="KW-0175">Coiled coil</keyword>
<keyword evidence="4" id="KW-1185">Reference proteome</keyword>
<feature type="compositionally biased region" description="Polar residues" evidence="2">
    <location>
        <begin position="451"/>
        <end position="461"/>
    </location>
</feature>
<evidence type="ECO:0000256" key="2">
    <source>
        <dbReference type="SAM" id="MobiDB-lite"/>
    </source>
</evidence>
<evidence type="ECO:0000256" key="1">
    <source>
        <dbReference type="SAM" id="Coils"/>
    </source>
</evidence>
<feature type="region of interest" description="Disordered" evidence="2">
    <location>
        <begin position="292"/>
        <end position="331"/>
    </location>
</feature>
<dbReference type="EMBL" id="WHUW01000037">
    <property type="protein sequence ID" value="KAF8432979.1"/>
    <property type="molecule type" value="Genomic_DNA"/>
</dbReference>
<feature type="compositionally biased region" description="Polar residues" evidence="2">
    <location>
        <begin position="404"/>
        <end position="415"/>
    </location>
</feature>
<feature type="compositionally biased region" description="Polar residues" evidence="2">
    <location>
        <begin position="1"/>
        <end position="12"/>
    </location>
</feature>
<dbReference type="Proteomes" id="UP001194468">
    <property type="component" value="Unassembled WGS sequence"/>
</dbReference>
<feature type="compositionally biased region" description="Polar residues" evidence="2">
    <location>
        <begin position="365"/>
        <end position="374"/>
    </location>
</feature>
<feature type="compositionally biased region" description="Polar residues" evidence="2">
    <location>
        <begin position="749"/>
        <end position="761"/>
    </location>
</feature>
<evidence type="ECO:0000313" key="3">
    <source>
        <dbReference type="EMBL" id="KAF8432979.1"/>
    </source>
</evidence>
<feature type="compositionally biased region" description="Low complexity" evidence="2">
    <location>
        <begin position="581"/>
        <end position="595"/>
    </location>
</feature>
<feature type="region of interest" description="Disordered" evidence="2">
    <location>
        <begin position="346"/>
        <end position="793"/>
    </location>
</feature>
<feature type="compositionally biased region" description="Basic and acidic residues" evidence="2">
    <location>
        <begin position="438"/>
        <end position="450"/>
    </location>
</feature>
<reference evidence="3" key="2">
    <citation type="journal article" date="2020" name="Nat. Commun.">
        <title>Large-scale genome sequencing of mycorrhizal fungi provides insights into the early evolution of symbiotic traits.</title>
        <authorList>
            <person name="Miyauchi S."/>
            <person name="Kiss E."/>
            <person name="Kuo A."/>
            <person name="Drula E."/>
            <person name="Kohler A."/>
            <person name="Sanchez-Garcia M."/>
            <person name="Morin E."/>
            <person name="Andreopoulos B."/>
            <person name="Barry K.W."/>
            <person name="Bonito G."/>
            <person name="Buee M."/>
            <person name="Carver A."/>
            <person name="Chen C."/>
            <person name="Cichocki N."/>
            <person name="Clum A."/>
            <person name="Culley D."/>
            <person name="Crous P.W."/>
            <person name="Fauchery L."/>
            <person name="Girlanda M."/>
            <person name="Hayes R.D."/>
            <person name="Keri Z."/>
            <person name="LaButti K."/>
            <person name="Lipzen A."/>
            <person name="Lombard V."/>
            <person name="Magnuson J."/>
            <person name="Maillard F."/>
            <person name="Murat C."/>
            <person name="Nolan M."/>
            <person name="Ohm R.A."/>
            <person name="Pangilinan J."/>
            <person name="Pereira M.F."/>
            <person name="Perotto S."/>
            <person name="Peter M."/>
            <person name="Pfister S."/>
            <person name="Riley R."/>
            <person name="Sitrit Y."/>
            <person name="Stielow J.B."/>
            <person name="Szollosi G."/>
            <person name="Zifcakova L."/>
            <person name="Stursova M."/>
            <person name="Spatafora J.W."/>
            <person name="Tedersoo L."/>
            <person name="Vaario L.M."/>
            <person name="Yamada A."/>
            <person name="Yan M."/>
            <person name="Wang P."/>
            <person name="Xu J."/>
            <person name="Bruns T."/>
            <person name="Baldrian P."/>
            <person name="Vilgalys R."/>
            <person name="Dunand C."/>
            <person name="Henrissat B."/>
            <person name="Grigoriev I.V."/>
            <person name="Hibbett D."/>
            <person name="Nagy L.G."/>
            <person name="Martin F.M."/>
        </authorList>
    </citation>
    <scope>NUCLEOTIDE SEQUENCE</scope>
    <source>
        <strain evidence="3">BED1</strain>
    </source>
</reference>
<proteinExistence type="predicted"/>
<reference evidence="3" key="1">
    <citation type="submission" date="2019-10" db="EMBL/GenBank/DDBJ databases">
        <authorList>
            <consortium name="DOE Joint Genome Institute"/>
            <person name="Kuo A."/>
            <person name="Miyauchi S."/>
            <person name="Kiss E."/>
            <person name="Drula E."/>
            <person name="Kohler A."/>
            <person name="Sanchez-Garcia M."/>
            <person name="Andreopoulos B."/>
            <person name="Barry K.W."/>
            <person name="Bonito G."/>
            <person name="Buee M."/>
            <person name="Carver A."/>
            <person name="Chen C."/>
            <person name="Cichocki N."/>
            <person name="Clum A."/>
            <person name="Culley D."/>
            <person name="Crous P.W."/>
            <person name="Fauchery L."/>
            <person name="Girlanda M."/>
            <person name="Hayes R."/>
            <person name="Keri Z."/>
            <person name="LaButti K."/>
            <person name="Lipzen A."/>
            <person name="Lombard V."/>
            <person name="Magnuson J."/>
            <person name="Maillard F."/>
            <person name="Morin E."/>
            <person name="Murat C."/>
            <person name="Nolan M."/>
            <person name="Ohm R."/>
            <person name="Pangilinan J."/>
            <person name="Pereira M."/>
            <person name="Perotto S."/>
            <person name="Peter M."/>
            <person name="Riley R."/>
            <person name="Sitrit Y."/>
            <person name="Stielow B."/>
            <person name="Szollosi G."/>
            <person name="Zifcakova L."/>
            <person name="Stursova M."/>
            <person name="Spatafora J.W."/>
            <person name="Tedersoo L."/>
            <person name="Vaario L.-M."/>
            <person name="Yamada A."/>
            <person name="Yan M."/>
            <person name="Wang P."/>
            <person name="Xu J."/>
            <person name="Bruns T."/>
            <person name="Baldrian P."/>
            <person name="Vilgalys R."/>
            <person name="Henrissat B."/>
            <person name="Grigoriev I.V."/>
            <person name="Hibbett D."/>
            <person name="Nagy L.G."/>
            <person name="Martin F.M."/>
        </authorList>
    </citation>
    <scope>NUCLEOTIDE SEQUENCE</scope>
    <source>
        <strain evidence="3">BED1</strain>
    </source>
</reference>
<feature type="compositionally biased region" description="Pro residues" evidence="2">
    <location>
        <begin position="311"/>
        <end position="320"/>
    </location>
</feature>